<feature type="compositionally biased region" description="Low complexity" evidence="1">
    <location>
        <begin position="51"/>
        <end position="62"/>
    </location>
</feature>
<accession>A0A6H2H9I8</accession>
<proteinExistence type="predicted"/>
<evidence type="ECO:0000256" key="1">
    <source>
        <dbReference type="SAM" id="MobiDB-lite"/>
    </source>
</evidence>
<gene>
    <name evidence="2" type="ORF">HC248_01831</name>
</gene>
<evidence type="ECO:0000313" key="2">
    <source>
        <dbReference type="EMBL" id="QJC56525.1"/>
    </source>
</evidence>
<feature type="compositionally biased region" description="Pro residues" evidence="1">
    <location>
        <begin position="39"/>
        <end position="48"/>
    </location>
</feature>
<dbReference type="Proteomes" id="UP000502041">
    <property type="component" value="Chromosome"/>
</dbReference>
<sequence>MSDIANIQTENVAYVAPQKNPAVSFGGDRDGSKAGAPEMAPPQPPPVSKPTATIGNNINTTA</sequence>
<keyword evidence="3" id="KW-1185">Reference proteome</keyword>
<evidence type="ECO:0000313" key="3">
    <source>
        <dbReference type="Proteomes" id="UP000502041"/>
    </source>
</evidence>
<name>A0A6H2H9I8_9BURK</name>
<dbReference type="RefSeq" id="WP_168922218.1">
    <property type="nucleotide sequence ID" value="NZ_CP051461.1"/>
</dbReference>
<organism evidence="2 3">
    <name type="scientific">Polaromonas vacuolata</name>
    <dbReference type="NCBI Taxonomy" id="37448"/>
    <lineage>
        <taxon>Bacteria</taxon>
        <taxon>Pseudomonadati</taxon>
        <taxon>Pseudomonadota</taxon>
        <taxon>Betaproteobacteria</taxon>
        <taxon>Burkholderiales</taxon>
        <taxon>Comamonadaceae</taxon>
        <taxon>Polaromonas</taxon>
    </lineage>
</organism>
<feature type="region of interest" description="Disordered" evidence="1">
    <location>
        <begin position="20"/>
        <end position="62"/>
    </location>
</feature>
<dbReference type="KEGG" id="pvac:HC248_01831"/>
<dbReference type="AlphaFoldDB" id="A0A6H2H9I8"/>
<protein>
    <submittedName>
        <fullName evidence="2">Uncharacterized protein</fullName>
    </submittedName>
</protein>
<dbReference type="EMBL" id="CP051461">
    <property type="protein sequence ID" value="QJC56525.1"/>
    <property type="molecule type" value="Genomic_DNA"/>
</dbReference>
<reference evidence="2 3" key="1">
    <citation type="submission" date="2020-04" db="EMBL/GenBank/DDBJ databases">
        <title>Complete genome of a Psychrophilic, Marine, Gas Vacuolate Bacterium Polaromonas vacuolata KCTC 22033T.</title>
        <authorList>
            <person name="Hwang K."/>
            <person name="Kim K.M."/>
        </authorList>
    </citation>
    <scope>NUCLEOTIDE SEQUENCE [LARGE SCALE GENOMIC DNA]</scope>
    <source>
        <strain evidence="2 3">KCTC 22033</strain>
    </source>
</reference>